<dbReference type="InterPro" id="IPR050131">
    <property type="entry name" value="Peptidase_S8_subtilisin-like"/>
</dbReference>
<dbReference type="SUPFAM" id="SSF52743">
    <property type="entry name" value="Subtilisin-like"/>
    <property type="match status" value="1"/>
</dbReference>
<dbReference type="InterPro" id="IPR034193">
    <property type="entry name" value="PCSK9_ProteinaseK-like"/>
</dbReference>
<reference evidence="7" key="1">
    <citation type="submission" date="2021-06" db="EMBL/GenBank/DDBJ databases">
        <authorList>
            <person name="Kallberg Y."/>
            <person name="Tangrot J."/>
            <person name="Rosling A."/>
        </authorList>
    </citation>
    <scope>NUCLEOTIDE SEQUENCE</scope>
    <source>
        <strain evidence="7">FL966</strain>
    </source>
</reference>
<organism evidence="7 8">
    <name type="scientific">Cetraspora pellucida</name>
    <dbReference type="NCBI Taxonomy" id="1433469"/>
    <lineage>
        <taxon>Eukaryota</taxon>
        <taxon>Fungi</taxon>
        <taxon>Fungi incertae sedis</taxon>
        <taxon>Mucoromycota</taxon>
        <taxon>Glomeromycotina</taxon>
        <taxon>Glomeromycetes</taxon>
        <taxon>Diversisporales</taxon>
        <taxon>Gigasporaceae</taxon>
        <taxon>Cetraspora</taxon>
    </lineage>
</organism>
<evidence type="ECO:0000256" key="2">
    <source>
        <dbReference type="ARBA" id="ARBA00022670"/>
    </source>
</evidence>
<dbReference type="PANTHER" id="PTHR43806">
    <property type="entry name" value="PEPTIDASE S8"/>
    <property type="match status" value="1"/>
</dbReference>
<dbReference type="PROSITE" id="PS51892">
    <property type="entry name" value="SUBTILASE"/>
    <property type="match status" value="1"/>
</dbReference>
<dbReference type="CDD" id="cd04077">
    <property type="entry name" value="Peptidases_S8_PCSK9_ProteinaseK_like"/>
    <property type="match status" value="1"/>
</dbReference>
<dbReference type="GO" id="GO:0004252">
    <property type="term" value="F:serine-type endopeptidase activity"/>
    <property type="evidence" value="ECO:0007669"/>
    <property type="project" value="InterPro"/>
</dbReference>
<accession>A0A9N8ZVW9</accession>
<evidence type="ECO:0000313" key="7">
    <source>
        <dbReference type="EMBL" id="CAG8510255.1"/>
    </source>
</evidence>
<dbReference type="GO" id="GO:0006508">
    <property type="term" value="P:proteolysis"/>
    <property type="evidence" value="ECO:0007669"/>
    <property type="project" value="UniProtKB-KW"/>
</dbReference>
<dbReference type="Proteomes" id="UP000789759">
    <property type="component" value="Unassembled WGS sequence"/>
</dbReference>
<dbReference type="InterPro" id="IPR036852">
    <property type="entry name" value="Peptidase_S8/S53_dom_sf"/>
</dbReference>
<keyword evidence="2" id="KW-0645">Protease</keyword>
<gene>
    <name evidence="7" type="ORF">CPELLU_LOCUS2883</name>
</gene>
<dbReference type="GO" id="GO:0005615">
    <property type="term" value="C:extracellular space"/>
    <property type="evidence" value="ECO:0007669"/>
    <property type="project" value="TreeGrafter"/>
</dbReference>
<dbReference type="PANTHER" id="PTHR43806:SF58">
    <property type="entry name" value="ALKALINE PROTEASE 1-RELATED"/>
    <property type="match status" value="1"/>
</dbReference>
<dbReference type="EMBL" id="CAJVQA010001311">
    <property type="protein sequence ID" value="CAG8510255.1"/>
    <property type="molecule type" value="Genomic_DNA"/>
</dbReference>
<keyword evidence="8" id="KW-1185">Reference proteome</keyword>
<evidence type="ECO:0000256" key="1">
    <source>
        <dbReference type="ARBA" id="ARBA00011073"/>
    </source>
</evidence>
<comment type="caution">
    <text evidence="7">The sequence shown here is derived from an EMBL/GenBank/DDBJ whole genome shotgun (WGS) entry which is preliminary data.</text>
</comment>
<dbReference type="PROSITE" id="PS00138">
    <property type="entry name" value="SUBTILASE_SER"/>
    <property type="match status" value="1"/>
</dbReference>
<dbReference type="InterPro" id="IPR000209">
    <property type="entry name" value="Peptidase_S8/S53_dom"/>
</dbReference>
<sequence>MASGAHYGVAKNASIISIKVCNATGSCQYSDIIESLTYIGNQHTNSSNKNTVVNMSLGGGFSQITNNAVEELVKKGVHVVVAAGNSATDACTFSPASAPDAIAVGATNTSTDAIASFSNFGSCVCIFAPGTNIQAAGRQSSTALSSYSGTSQATPHVAGTVALIISYIGNKSPAQMKVELNNLSTKDAVTGNISTSPNRFLRVPYCQK</sequence>
<comment type="caution">
    <text evidence="5">Lacks conserved residue(s) required for the propagation of feature annotation.</text>
</comment>
<dbReference type="Gene3D" id="3.40.50.200">
    <property type="entry name" value="Peptidase S8/S53 domain"/>
    <property type="match status" value="1"/>
</dbReference>
<evidence type="ECO:0000259" key="6">
    <source>
        <dbReference type="Pfam" id="PF00082"/>
    </source>
</evidence>
<keyword evidence="4" id="KW-0720">Serine protease</keyword>
<comment type="similarity">
    <text evidence="1 5">Belongs to the peptidase S8 family.</text>
</comment>
<evidence type="ECO:0000256" key="4">
    <source>
        <dbReference type="ARBA" id="ARBA00022825"/>
    </source>
</evidence>
<dbReference type="InterPro" id="IPR023828">
    <property type="entry name" value="Peptidase_S8_Ser-AS"/>
</dbReference>
<feature type="domain" description="Peptidase S8/S53" evidence="6">
    <location>
        <begin position="6"/>
        <end position="184"/>
    </location>
</feature>
<dbReference type="AlphaFoldDB" id="A0A9N8ZVW9"/>
<keyword evidence="3" id="KW-0378">Hydrolase</keyword>
<evidence type="ECO:0000256" key="5">
    <source>
        <dbReference type="PROSITE-ProRule" id="PRU01240"/>
    </source>
</evidence>
<protein>
    <submittedName>
        <fullName evidence="7">3288_t:CDS:1</fullName>
    </submittedName>
</protein>
<proteinExistence type="inferred from homology"/>
<evidence type="ECO:0000256" key="3">
    <source>
        <dbReference type="ARBA" id="ARBA00022801"/>
    </source>
</evidence>
<dbReference type="Pfam" id="PF00082">
    <property type="entry name" value="Peptidase_S8"/>
    <property type="match status" value="1"/>
</dbReference>
<dbReference type="OrthoDB" id="206201at2759"/>
<evidence type="ECO:0000313" key="8">
    <source>
        <dbReference type="Proteomes" id="UP000789759"/>
    </source>
</evidence>
<name>A0A9N8ZVW9_9GLOM</name>